<evidence type="ECO:0000256" key="5">
    <source>
        <dbReference type="ARBA" id="ARBA00022645"/>
    </source>
</evidence>
<proteinExistence type="inferred from homology"/>
<feature type="active site" description="Proton acceptor" evidence="13">
    <location>
        <position position="69"/>
    </location>
</feature>
<dbReference type="Proteomes" id="UP000295063">
    <property type="component" value="Unassembled WGS sequence"/>
</dbReference>
<evidence type="ECO:0000256" key="14">
    <source>
        <dbReference type="PIRSR" id="PIRSR618044-2"/>
    </source>
</evidence>
<feature type="domain" description="Peptidase S11 D-Ala-D-Ala carboxypeptidase A C-terminal" evidence="16">
    <location>
        <begin position="279"/>
        <end position="369"/>
    </location>
</feature>
<dbReference type="SUPFAM" id="SSF69189">
    <property type="entry name" value="Penicillin-binding protein associated domain"/>
    <property type="match status" value="1"/>
</dbReference>
<comment type="caution">
    <text evidence="17">The sequence shown here is derived from an EMBL/GenBank/DDBJ whole genome shotgun (WGS) entry which is preliminary data.</text>
</comment>
<dbReference type="Pfam" id="PF07943">
    <property type="entry name" value="PBP5_C"/>
    <property type="match status" value="1"/>
</dbReference>
<dbReference type="InterPro" id="IPR012907">
    <property type="entry name" value="Peptidase_S11_C"/>
</dbReference>
<evidence type="ECO:0000256" key="11">
    <source>
        <dbReference type="ARBA" id="ARBA00023316"/>
    </source>
</evidence>
<gene>
    <name evidence="17" type="ORF">EV210_101283</name>
</gene>
<evidence type="ECO:0000259" key="16">
    <source>
        <dbReference type="SMART" id="SM00936"/>
    </source>
</evidence>
<feature type="binding site" evidence="14">
    <location>
        <position position="229"/>
    </location>
    <ligand>
        <name>substrate</name>
    </ligand>
</feature>
<dbReference type="GO" id="GO:0071555">
    <property type="term" value="P:cell wall organization"/>
    <property type="evidence" value="ECO:0007669"/>
    <property type="project" value="UniProtKB-KW"/>
</dbReference>
<dbReference type="GO" id="GO:0009002">
    <property type="term" value="F:serine-type D-Ala-D-Ala carboxypeptidase activity"/>
    <property type="evidence" value="ECO:0007669"/>
    <property type="project" value="UniProtKB-EC"/>
</dbReference>
<accession>A0A4R1Q4Y0</accession>
<dbReference type="GO" id="GO:0006508">
    <property type="term" value="P:proteolysis"/>
    <property type="evidence" value="ECO:0007669"/>
    <property type="project" value="UniProtKB-KW"/>
</dbReference>
<evidence type="ECO:0000313" key="17">
    <source>
        <dbReference type="EMBL" id="TCL40082.1"/>
    </source>
</evidence>
<dbReference type="InterPro" id="IPR012338">
    <property type="entry name" value="Beta-lactam/transpept-like"/>
</dbReference>
<dbReference type="InterPro" id="IPR037167">
    <property type="entry name" value="Peptidase_S11_C_sf"/>
</dbReference>
<evidence type="ECO:0000256" key="10">
    <source>
        <dbReference type="ARBA" id="ARBA00022984"/>
    </source>
</evidence>
<evidence type="ECO:0000256" key="2">
    <source>
        <dbReference type="ARBA" id="ARBA00004752"/>
    </source>
</evidence>
<dbReference type="UniPathway" id="UPA00219"/>
<keyword evidence="18" id="KW-1185">Reference proteome</keyword>
<dbReference type="SMART" id="SM00936">
    <property type="entry name" value="PBP5_C"/>
    <property type="match status" value="1"/>
</dbReference>
<comment type="pathway">
    <text evidence="2">Cell wall biogenesis; peptidoglycan biosynthesis.</text>
</comment>
<feature type="active site" evidence="13">
    <location>
        <position position="126"/>
    </location>
</feature>
<dbReference type="EMBL" id="SLUI01000001">
    <property type="protein sequence ID" value="TCL40082.1"/>
    <property type="molecule type" value="Genomic_DNA"/>
</dbReference>
<dbReference type="Gene3D" id="2.60.410.10">
    <property type="entry name" value="D-Ala-D-Ala carboxypeptidase, C-terminal domain"/>
    <property type="match status" value="1"/>
</dbReference>
<evidence type="ECO:0000256" key="6">
    <source>
        <dbReference type="ARBA" id="ARBA00022670"/>
    </source>
</evidence>
<dbReference type="PROSITE" id="PS51257">
    <property type="entry name" value="PROKAR_LIPOPROTEIN"/>
    <property type="match status" value="1"/>
</dbReference>
<evidence type="ECO:0000256" key="7">
    <source>
        <dbReference type="ARBA" id="ARBA00022729"/>
    </source>
</evidence>
<dbReference type="SUPFAM" id="SSF56601">
    <property type="entry name" value="beta-lactamase/transpeptidase-like"/>
    <property type="match status" value="1"/>
</dbReference>
<sequence length="388" mass="42987">MSQLRRIAWMVLVALIISCTGNAFVLAAEPKASTHLETTAQSAVLMDGNGTVLYEKDPHKPLPPASVTKIMTLLLAVEAVEQGRIKLTDDVYTSENSWRQGGSQIWLEPGEKMTVREMLTAIAVVSANDAAVAIMEHIYGSEQAAVDAMNKKAESLNLKNTHYANVNGLPAANHFMSAYDVALIAKEAVKHPLYMELCAIKEYWLRDGKNWLVNTNKLLWWYKGADGLKTGWTEEAKYCFVGTAKRDGLRLISVVFATPEPRSHLRESMKLLDWGYANYTALPIVDKNAVIERIKINKGAEKEIQLVAADDLVLLIGKGQNKNIQKKVIAEPSINAPINEGEKYGELVVTRDGKEIGKVDLLAEKNVPKAGFFQIFQTMISNLFSITR</sequence>
<dbReference type="PANTHER" id="PTHR21581:SF6">
    <property type="entry name" value="TRAFFICKING PROTEIN PARTICLE COMPLEX SUBUNIT 12"/>
    <property type="match status" value="1"/>
</dbReference>
<dbReference type="PANTHER" id="PTHR21581">
    <property type="entry name" value="D-ALANYL-D-ALANINE CARBOXYPEPTIDASE"/>
    <property type="match status" value="1"/>
</dbReference>
<dbReference type="PRINTS" id="PR00725">
    <property type="entry name" value="DADACBPTASE1"/>
</dbReference>
<dbReference type="InterPro" id="IPR018044">
    <property type="entry name" value="Peptidase_S11"/>
</dbReference>
<evidence type="ECO:0000256" key="13">
    <source>
        <dbReference type="PIRSR" id="PIRSR618044-1"/>
    </source>
</evidence>
<comment type="catalytic activity">
    <reaction evidence="12">
        <text>Preferential cleavage: (Ac)2-L-Lys-D-Ala-|-D-Ala. Also transpeptidation of peptidyl-alanyl moieties that are N-acyl substituents of D-alanine.</text>
        <dbReference type="EC" id="3.4.16.4"/>
    </reaction>
</comment>
<comment type="function">
    <text evidence="1">Removes C-terminal D-alanyl residues from sugar-peptide cell wall precursors.</text>
</comment>
<keyword evidence="8" id="KW-0378">Hydrolase</keyword>
<evidence type="ECO:0000256" key="3">
    <source>
        <dbReference type="ARBA" id="ARBA00007164"/>
    </source>
</evidence>
<keyword evidence="9" id="KW-0133">Cell shape</keyword>
<dbReference type="OrthoDB" id="9791132at2"/>
<reference evidence="17 18" key="1">
    <citation type="submission" date="2019-03" db="EMBL/GenBank/DDBJ databases">
        <title>Genomic Encyclopedia of Type Strains, Phase IV (KMG-IV): sequencing the most valuable type-strain genomes for metagenomic binning, comparative biology and taxonomic classification.</title>
        <authorList>
            <person name="Goeker M."/>
        </authorList>
    </citation>
    <scope>NUCLEOTIDE SEQUENCE [LARGE SCALE GENOMIC DNA]</scope>
    <source>
        <strain evidence="17 18">DSM 15969</strain>
    </source>
</reference>
<dbReference type="Pfam" id="PF00768">
    <property type="entry name" value="Peptidase_S11"/>
    <property type="match status" value="1"/>
</dbReference>
<organism evidence="17 18">
    <name type="scientific">Anaerospora hongkongensis</name>
    <dbReference type="NCBI Taxonomy" id="244830"/>
    <lineage>
        <taxon>Bacteria</taxon>
        <taxon>Bacillati</taxon>
        <taxon>Bacillota</taxon>
        <taxon>Negativicutes</taxon>
        <taxon>Selenomonadales</taxon>
        <taxon>Sporomusaceae</taxon>
        <taxon>Anaerospora</taxon>
    </lineage>
</organism>
<dbReference type="GO" id="GO:0009252">
    <property type="term" value="P:peptidoglycan biosynthetic process"/>
    <property type="evidence" value="ECO:0007669"/>
    <property type="project" value="UniProtKB-UniPathway"/>
</dbReference>
<dbReference type="InterPro" id="IPR001967">
    <property type="entry name" value="Peptidase_S11_N"/>
</dbReference>
<keyword evidence="6" id="KW-0645">Protease</keyword>
<dbReference type="InterPro" id="IPR015956">
    <property type="entry name" value="Peniciliin-bd_prot_C_sf"/>
</dbReference>
<evidence type="ECO:0000256" key="15">
    <source>
        <dbReference type="RuleBase" id="RU004016"/>
    </source>
</evidence>
<feature type="active site" description="Acyl-ester intermediate" evidence="13">
    <location>
        <position position="66"/>
    </location>
</feature>
<keyword evidence="7" id="KW-0732">Signal</keyword>
<comment type="similarity">
    <text evidence="3 15">Belongs to the peptidase S11 family.</text>
</comment>
<evidence type="ECO:0000256" key="12">
    <source>
        <dbReference type="ARBA" id="ARBA00034000"/>
    </source>
</evidence>
<keyword evidence="10" id="KW-0573">Peptidoglycan synthesis</keyword>
<dbReference type="RefSeq" id="WP_132074415.1">
    <property type="nucleotide sequence ID" value="NZ_DAIMLW010000386.1"/>
</dbReference>
<evidence type="ECO:0000256" key="8">
    <source>
        <dbReference type="ARBA" id="ARBA00022801"/>
    </source>
</evidence>
<keyword evidence="11" id="KW-0961">Cell wall biogenesis/degradation</keyword>
<dbReference type="AlphaFoldDB" id="A0A4R1Q4Y0"/>
<evidence type="ECO:0000256" key="1">
    <source>
        <dbReference type="ARBA" id="ARBA00003217"/>
    </source>
</evidence>
<dbReference type="GO" id="GO:0008360">
    <property type="term" value="P:regulation of cell shape"/>
    <property type="evidence" value="ECO:0007669"/>
    <property type="project" value="UniProtKB-KW"/>
</dbReference>
<protein>
    <recommendedName>
        <fullName evidence="4">serine-type D-Ala-D-Ala carboxypeptidase</fullName>
        <ecNumber evidence="4">3.4.16.4</ecNumber>
    </recommendedName>
</protein>
<dbReference type="EC" id="3.4.16.4" evidence="4"/>
<name>A0A4R1Q4Y0_9FIRM</name>
<evidence type="ECO:0000256" key="4">
    <source>
        <dbReference type="ARBA" id="ARBA00012448"/>
    </source>
</evidence>
<dbReference type="Gene3D" id="3.40.710.10">
    <property type="entry name" value="DD-peptidase/beta-lactamase superfamily"/>
    <property type="match status" value="1"/>
</dbReference>
<evidence type="ECO:0000256" key="9">
    <source>
        <dbReference type="ARBA" id="ARBA00022960"/>
    </source>
</evidence>
<keyword evidence="5 17" id="KW-0121">Carboxypeptidase</keyword>
<evidence type="ECO:0000313" key="18">
    <source>
        <dbReference type="Proteomes" id="UP000295063"/>
    </source>
</evidence>